<reference evidence="1 2" key="1">
    <citation type="submission" date="2014-04" db="EMBL/GenBank/DDBJ databases">
        <authorList>
            <consortium name="DOE Joint Genome Institute"/>
            <person name="Kuo A."/>
            <person name="Kohler A."/>
            <person name="Costa M.D."/>
            <person name="Nagy L.G."/>
            <person name="Floudas D."/>
            <person name="Copeland A."/>
            <person name="Barry K.W."/>
            <person name="Cichocki N."/>
            <person name="Veneault-Fourrey C."/>
            <person name="LaButti K."/>
            <person name="Lindquist E.A."/>
            <person name="Lipzen A."/>
            <person name="Lundell T."/>
            <person name="Morin E."/>
            <person name="Murat C."/>
            <person name="Sun H."/>
            <person name="Tunlid A."/>
            <person name="Henrissat B."/>
            <person name="Grigoriev I.V."/>
            <person name="Hibbett D.S."/>
            <person name="Martin F."/>
            <person name="Nordberg H.P."/>
            <person name="Cantor M.N."/>
            <person name="Hua S.X."/>
        </authorList>
    </citation>
    <scope>NUCLEOTIDE SEQUENCE [LARGE SCALE GENOMIC DNA]</scope>
    <source>
        <strain evidence="1 2">441</strain>
    </source>
</reference>
<dbReference type="EMBL" id="KN833731">
    <property type="protein sequence ID" value="KIK23056.1"/>
    <property type="molecule type" value="Genomic_DNA"/>
</dbReference>
<proteinExistence type="predicted"/>
<dbReference type="Proteomes" id="UP000054018">
    <property type="component" value="Unassembled WGS sequence"/>
</dbReference>
<evidence type="ECO:0000313" key="2">
    <source>
        <dbReference type="Proteomes" id="UP000054018"/>
    </source>
</evidence>
<accession>A0A0C9Z210</accession>
<reference evidence="2" key="2">
    <citation type="submission" date="2015-01" db="EMBL/GenBank/DDBJ databases">
        <title>Evolutionary Origins and Diversification of the Mycorrhizal Mutualists.</title>
        <authorList>
            <consortium name="DOE Joint Genome Institute"/>
            <consortium name="Mycorrhizal Genomics Consortium"/>
            <person name="Kohler A."/>
            <person name="Kuo A."/>
            <person name="Nagy L.G."/>
            <person name="Floudas D."/>
            <person name="Copeland A."/>
            <person name="Barry K.W."/>
            <person name="Cichocki N."/>
            <person name="Veneault-Fourrey C."/>
            <person name="LaButti K."/>
            <person name="Lindquist E.A."/>
            <person name="Lipzen A."/>
            <person name="Lundell T."/>
            <person name="Morin E."/>
            <person name="Murat C."/>
            <person name="Riley R."/>
            <person name="Ohm R."/>
            <person name="Sun H."/>
            <person name="Tunlid A."/>
            <person name="Henrissat B."/>
            <person name="Grigoriev I.V."/>
            <person name="Hibbett D.S."/>
            <person name="Martin F."/>
        </authorList>
    </citation>
    <scope>NUCLEOTIDE SEQUENCE [LARGE SCALE GENOMIC DNA]</scope>
    <source>
        <strain evidence="2">441</strain>
    </source>
</reference>
<sequence>MNLLVRTYDETTYGLLQLSGHHDRQLVPLSSDWIFSASIQAIEVAGRATKLARAWETPETNGWEIVYMPTFNDTCL</sequence>
<evidence type="ECO:0000313" key="1">
    <source>
        <dbReference type="EMBL" id="KIK23056.1"/>
    </source>
</evidence>
<feature type="non-terminal residue" evidence="1">
    <location>
        <position position="76"/>
    </location>
</feature>
<gene>
    <name evidence="1" type="ORF">PISMIDRAFT_679688</name>
</gene>
<dbReference type="AlphaFoldDB" id="A0A0C9Z210"/>
<protein>
    <submittedName>
        <fullName evidence="1">Uncharacterized protein</fullName>
    </submittedName>
</protein>
<organism evidence="1 2">
    <name type="scientific">Pisolithus microcarpus 441</name>
    <dbReference type="NCBI Taxonomy" id="765257"/>
    <lineage>
        <taxon>Eukaryota</taxon>
        <taxon>Fungi</taxon>
        <taxon>Dikarya</taxon>
        <taxon>Basidiomycota</taxon>
        <taxon>Agaricomycotina</taxon>
        <taxon>Agaricomycetes</taxon>
        <taxon>Agaricomycetidae</taxon>
        <taxon>Boletales</taxon>
        <taxon>Sclerodermatineae</taxon>
        <taxon>Pisolithaceae</taxon>
        <taxon>Pisolithus</taxon>
    </lineage>
</organism>
<dbReference type="HOGENOM" id="CLU_2661316_0_0_1"/>
<keyword evidence="2" id="KW-1185">Reference proteome</keyword>
<name>A0A0C9Z210_9AGAM</name>